<protein>
    <submittedName>
        <fullName evidence="2">Uncharacterized protein</fullName>
    </submittedName>
</protein>
<dbReference type="InParanoid" id="G2YDQ4"/>
<dbReference type="Proteomes" id="UP000008177">
    <property type="component" value="Unplaced contigs"/>
</dbReference>
<sequence>MPKFQIPKTNHKINLTSILHLTNIISLHINFSHLTRRKILLYPILLYSIYTRNTLFLYYHIVISQNITSKEFIHHTTSFKKS</sequence>
<keyword evidence="1" id="KW-1133">Transmembrane helix</keyword>
<keyword evidence="1" id="KW-0812">Transmembrane</keyword>
<dbReference type="AlphaFoldDB" id="G2YDQ4"/>
<organism evidence="2 3">
    <name type="scientific">Botryotinia fuckeliana (strain T4)</name>
    <name type="common">Noble rot fungus</name>
    <name type="synonym">Botrytis cinerea</name>
    <dbReference type="NCBI Taxonomy" id="999810"/>
    <lineage>
        <taxon>Eukaryota</taxon>
        <taxon>Fungi</taxon>
        <taxon>Dikarya</taxon>
        <taxon>Ascomycota</taxon>
        <taxon>Pezizomycotina</taxon>
        <taxon>Leotiomycetes</taxon>
        <taxon>Helotiales</taxon>
        <taxon>Sclerotiniaceae</taxon>
        <taxon>Botrytis</taxon>
    </lineage>
</organism>
<dbReference type="HOGENOM" id="CLU_2558039_0_0_1"/>
<feature type="transmembrane region" description="Helical" evidence="1">
    <location>
        <begin position="39"/>
        <end position="61"/>
    </location>
</feature>
<evidence type="ECO:0000313" key="3">
    <source>
        <dbReference type="Proteomes" id="UP000008177"/>
    </source>
</evidence>
<evidence type="ECO:0000313" key="2">
    <source>
        <dbReference type="EMBL" id="CCD49902.1"/>
    </source>
</evidence>
<evidence type="ECO:0000256" key="1">
    <source>
        <dbReference type="SAM" id="Phobius"/>
    </source>
</evidence>
<dbReference type="EMBL" id="FQ790321">
    <property type="protein sequence ID" value="CCD49902.1"/>
    <property type="molecule type" value="Genomic_DNA"/>
</dbReference>
<accession>G2YDQ4</accession>
<name>G2YDQ4_BOTF4</name>
<proteinExistence type="predicted"/>
<gene>
    <name evidence="2" type="ORF">BofuT4_uP096100.1</name>
</gene>
<reference evidence="3" key="1">
    <citation type="journal article" date="2011" name="PLoS Genet.">
        <title>Genomic analysis of the necrotrophic fungal pathogens Sclerotinia sclerotiorum and Botrytis cinerea.</title>
        <authorList>
            <person name="Amselem J."/>
            <person name="Cuomo C.A."/>
            <person name="van Kan J.A."/>
            <person name="Viaud M."/>
            <person name="Benito E.P."/>
            <person name="Couloux A."/>
            <person name="Coutinho P.M."/>
            <person name="de Vries R.P."/>
            <person name="Dyer P.S."/>
            <person name="Fillinger S."/>
            <person name="Fournier E."/>
            <person name="Gout L."/>
            <person name="Hahn M."/>
            <person name="Kohn L."/>
            <person name="Lapalu N."/>
            <person name="Plummer K.M."/>
            <person name="Pradier J.M."/>
            <person name="Quevillon E."/>
            <person name="Sharon A."/>
            <person name="Simon A."/>
            <person name="ten Have A."/>
            <person name="Tudzynski B."/>
            <person name="Tudzynski P."/>
            <person name="Wincker P."/>
            <person name="Andrew M."/>
            <person name="Anthouard V."/>
            <person name="Beever R.E."/>
            <person name="Beffa R."/>
            <person name="Benoit I."/>
            <person name="Bouzid O."/>
            <person name="Brault B."/>
            <person name="Chen Z."/>
            <person name="Choquer M."/>
            <person name="Collemare J."/>
            <person name="Cotton P."/>
            <person name="Danchin E.G."/>
            <person name="Da Silva C."/>
            <person name="Gautier A."/>
            <person name="Giraud C."/>
            <person name="Giraud T."/>
            <person name="Gonzalez C."/>
            <person name="Grossetete S."/>
            <person name="Guldener U."/>
            <person name="Henrissat B."/>
            <person name="Howlett B.J."/>
            <person name="Kodira C."/>
            <person name="Kretschmer M."/>
            <person name="Lappartient A."/>
            <person name="Leroch M."/>
            <person name="Levis C."/>
            <person name="Mauceli E."/>
            <person name="Neuveglise C."/>
            <person name="Oeser B."/>
            <person name="Pearson M."/>
            <person name="Poulain J."/>
            <person name="Poussereau N."/>
            <person name="Quesneville H."/>
            <person name="Rascle C."/>
            <person name="Schumacher J."/>
            <person name="Segurens B."/>
            <person name="Sexton A."/>
            <person name="Silva E."/>
            <person name="Sirven C."/>
            <person name="Soanes D.M."/>
            <person name="Talbot N.J."/>
            <person name="Templeton M."/>
            <person name="Yandava C."/>
            <person name="Yarden O."/>
            <person name="Zeng Q."/>
            <person name="Rollins J.A."/>
            <person name="Lebrun M.H."/>
            <person name="Dickman M."/>
        </authorList>
    </citation>
    <scope>NUCLEOTIDE SEQUENCE [LARGE SCALE GENOMIC DNA]</scope>
    <source>
        <strain evidence="3">T4</strain>
    </source>
</reference>
<keyword evidence="1" id="KW-0472">Membrane</keyword>